<keyword evidence="2" id="KW-1185">Reference proteome</keyword>
<reference evidence="1" key="1">
    <citation type="submission" date="2022-11" db="EMBL/GenBank/DDBJ databases">
        <authorList>
            <person name="Petersen C."/>
        </authorList>
    </citation>
    <scope>NUCLEOTIDE SEQUENCE</scope>
    <source>
        <strain evidence="1">IBT 30761</strain>
    </source>
</reference>
<dbReference type="Proteomes" id="UP001149074">
    <property type="component" value="Unassembled WGS sequence"/>
</dbReference>
<dbReference type="GeneID" id="81363624"/>
<sequence length="362" mass="40017">MDDEISGRVVGPGGIKRDPLPQFFNGTSTVYDQSQPHIDINWTAFPARISKFYSKDDTLRWKIADSSRILQDEYLEWSVLRDGPNLGDSKVLSVVMTCEGPEYWSFLGDAQPESVLPLYKSLNPDFQSQIVENDLFLTNSQDPKKKVYDPRNFWNFTTTSGTIAHLIQPANTLSAEIDIAAQATVIRQKDSVVIKDPNRLITCSQYGNLYRNSDPFIGSEVNKLARAGNKISIADPVALYIREFEESVFQLDQHGAESNTQDLVPLPANTIKYERGSKGAGLRLRIQVPPGTAGTGPMQGKQLTVSDIFDTSNNQYISYGAQFADHIKMGVRGVAAPPPLKQADPKNCPGAQSSVAPLVYTR</sequence>
<gene>
    <name evidence="1" type="ORF">N7532_012154</name>
</gene>
<accession>A0A9W9EK19</accession>
<comment type="caution">
    <text evidence="1">The sequence shown here is derived from an EMBL/GenBank/DDBJ whole genome shotgun (WGS) entry which is preliminary data.</text>
</comment>
<reference evidence="1" key="2">
    <citation type="journal article" date="2023" name="IMA Fungus">
        <title>Comparative genomic study of the Penicillium genus elucidates a diverse pangenome and 15 lateral gene transfer events.</title>
        <authorList>
            <person name="Petersen C."/>
            <person name="Sorensen T."/>
            <person name="Nielsen M.R."/>
            <person name="Sondergaard T.E."/>
            <person name="Sorensen J.L."/>
            <person name="Fitzpatrick D.A."/>
            <person name="Frisvad J.C."/>
            <person name="Nielsen K.L."/>
        </authorList>
    </citation>
    <scope>NUCLEOTIDE SEQUENCE</scope>
    <source>
        <strain evidence="1">IBT 30761</strain>
    </source>
</reference>
<organism evidence="1 2">
    <name type="scientific">Penicillium argentinense</name>
    <dbReference type="NCBI Taxonomy" id="1131581"/>
    <lineage>
        <taxon>Eukaryota</taxon>
        <taxon>Fungi</taxon>
        <taxon>Dikarya</taxon>
        <taxon>Ascomycota</taxon>
        <taxon>Pezizomycotina</taxon>
        <taxon>Eurotiomycetes</taxon>
        <taxon>Eurotiomycetidae</taxon>
        <taxon>Eurotiales</taxon>
        <taxon>Aspergillaceae</taxon>
        <taxon>Penicillium</taxon>
    </lineage>
</organism>
<name>A0A9W9EK19_9EURO</name>
<dbReference type="EMBL" id="JAPQKI010000011">
    <property type="protein sequence ID" value="KAJ5083111.1"/>
    <property type="molecule type" value="Genomic_DNA"/>
</dbReference>
<evidence type="ECO:0000313" key="1">
    <source>
        <dbReference type="EMBL" id="KAJ5083111.1"/>
    </source>
</evidence>
<evidence type="ECO:0000313" key="2">
    <source>
        <dbReference type="Proteomes" id="UP001149074"/>
    </source>
</evidence>
<dbReference type="RefSeq" id="XP_056469633.1">
    <property type="nucleotide sequence ID" value="XM_056624645.1"/>
</dbReference>
<protein>
    <submittedName>
        <fullName evidence="1">Uncharacterized protein</fullName>
    </submittedName>
</protein>
<dbReference type="AlphaFoldDB" id="A0A9W9EK19"/>
<dbReference type="OrthoDB" id="10253919at2759"/>
<proteinExistence type="predicted"/>